<dbReference type="EC" id="1.5.1.2" evidence="4 5"/>
<dbReference type="Pfam" id="PF03807">
    <property type="entry name" value="F420_oxidored"/>
    <property type="match status" value="1"/>
</dbReference>
<dbReference type="InterPro" id="IPR036291">
    <property type="entry name" value="NAD(P)-bd_dom_sf"/>
</dbReference>
<keyword evidence="2 4" id="KW-0521">NADP</keyword>
<evidence type="ECO:0000313" key="8">
    <source>
        <dbReference type="EMBL" id="AWV88419.1"/>
    </source>
</evidence>
<dbReference type="GO" id="GO:0004735">
    <property type="term" value="F:pyrroline-5-carboxylate reductase activity"/>
    <property type="evidence" value="ECO:0007669"/>
    <property type="project" value="UniProtKB-UniRule"/>
</dbReference>
<dbReference type="InterPro" id="IPR008927">
    <property type="entry name" value="6-PGluconate_DH-like_C_sf"/>
</dbReference>
<dbReference type="OrthoDB" id="9805754at2"/>
<dbReference type="InterPro" id="IPR000304">
    <property type="entry name" value="Pyrroline-COOH_reductase"/>
</dbReference>
<dbReference type="RefSeq" id="WP_111332146.1">
    <property type="nucleotide sequence ID" value="NZ_CP030032.1"/>
</dbReference>
<evidence type="ECO:0000259" key="7">
    <source>
        <dbReference type="Pfam" id="PF14748"/>
    </source>
</evidence>
<evidence type="ECO:0000259" key="6">
    <source>
        <dbReference type="Pfam" id="PF03807"/>
    </source>
</evidence>
<dbReference type="AlphaFoldDB" id="A0A2Z4FHQ0"/>
<feature type="domain" description="Pyrroline-5-carboxylate reductase dimerisation" evidence="7">
    <location>
        <begin position="166"/>
        <end position="271"/>
    </location>
</feature>
<comment type="pathway">
    <text evidence="4">Amino-acid biosynthesis; L-proline biosynthesis; L-proline from L-glutamate 5-semialdehyde: step 1/1.</text>
</comment>
<dbReference type="Gene3D" id="3.40.50.720">
    <property type="entry name" value="NAD(P)-binding Rossmann-like Domain"/>
    <property type="match status" value="1"/>
</dbReference>
<proteinExistence type="inferred from homology"/>
<keyword evidence="9" id="KW-1185">Reference proteome</keyword>
<dbReference type="PANTHER" id="PTHR11645:SF0">
    <property type="entry name" value="PYRROLINE-5-CARBOXYLATE REDUCTASE 3"/>
    <property type="match status" value="1"/>
</dbReference>
<dbReference type="KEGG" id="bsed:DN745_03280"/>
<evidence type="ECO:0000256" key="1">
    <source>
        <dbReference type="ARBA" id="ARBA00005525"/>
    </source>
</evidence>
<dbReference type="GO" id="GO:0005737">
    <property type="term" value="C:cytoplasm"/>
    <property type="evidence" value="ECO:0007669"/>
    <property type="project" value="UniProtKB-SubCell"/>
</dbReference>
<dbReference type="SUPFAM" id="SSF51735">
    <property type="entry name" value="NAD(P)-binding Rossmann-fold domains"/>
    <property type="match status" value="1"/>
</dbReference>
<dbReference type="PIRSF" id="PIRSF000193">
    <property type="entry name" value="Pyrrol-5-carb_rd"/>
    <property type="match status" value="1"/>
</dbReference>
<dbReference type="EMBL" id="CP030032">
    <property type="protein sequence ID" value="AWV88419.1"/>
    <property type="molecule type" value="Genomic_DNA"/>
</dbReference>
<name>A0A2Z4FHQ0_9DELT</name>
<dbReference type="InterPro" id="IPR028939">
    <property type="entry name" value="P5C_Rdtase_cat_N"/>
</dbReference>
<dbReference type="GO" id="GO:0055129">
    <property type="term" value="P:L-proline biosynthetic process"/>
    <property type="evidence" value="ECO:0007669"/>
    <property type="project" value="UniProtKB-UniRule"/>
</dbReference>
<feature type="domain" description="Pyrroline-5-carboxylate reductase catalytic N-terminal" evidence="6">
    <location>
        <begin position="13"/>
        <end position="105"/>
    </location>
</feature>
<dbReference type="NCBIfam" id="TIGR00112">
    <property type="entry name" value="proC"/>
    <property type="match status" value="1"/>
</dbReference>
<keyword evidence="4" id="KW-0963">Cytoplasm</keyword>
<dbReference type="HAMAP" id="MF_01925">
    <property type="entry name" value="P5C_reductase"/>
    <property type="match status" value="1"/>
</dbReference>
<comment type="subcellular location">
    <subcellularLocation>
        <location evidence="4">Cytoplasm</location>
    </subcellularLocation>
</comment>
<keyword evidence="4" id="KW-0028">Amino-acid biosynthesis</keyword>
<evidence type="ECO:0000256" key="5">
    <source>
        <dbReference type="NCBIfam" id="TIGR00112"/>
    </source>
</evidence>
<evidence type="ECO:0000313" key="9">
    <source>
        <dbReference type="Proteomes" id="UP000249799"/>
    </source>
</evidence>
<accession>A0A2Z4FHQ0</accession>
<dbReference type="PROSITE" id="PS51257">
    <property type="entry name" value="PROKAR_LIPOPROTEIN"/>
    <property type="match status" value="1"/>
</dbReference>
<dbReference type="UniPathway" id="UPA00098">
    <property type="reaction ID" value="UER00361"/>
</dbReference>
<evidence type="ECO:0000256" key="3">
    <source>
        <dbReference type="ARBA" id="ARBA00023002"/>
    </source>
</evidence>
<dbReference type="InterPro" id="IPR029036">
    <property type="entry name" value="P5CR_dimer"/>
</dbReference>
<gene>
    <name evidence="4 8" type="primary">proC</name>
    <name evidence="8" type="ORF">DN745_03280</name>
</gene>
<comment type="catalytic activity">
    <reaction evidence="4">
        <text>L-proline + NADP(+) = (S)-1-pyrroline-5-carboxylate + NADPH + 2 H(+)</text>
        <dbReference type="Rhea" id="RHEA:14109"/>
        <dbReference type="ChEBI" id="CHEBI:15378"/>
        <dbReference type="ChEBI" id="CHEBI:17388"/>
        <dbReference type="ChEBI" id="CHEBI:57783"/>
        <dbReference type="ChEBI" id="CHEBI:58349"/>
        <dbReference type="ChEBI" id="CHEBI:60039"/>
        <dbReference type="EC" id="1.5.1.2"/>
    </reaction>
</comment>
<keyword evidence="4" id="KW-0641">Proline biosynthesis</keyword>
<dbReference type="Pfam" id="PF14748">
    <property type="entry name" value="P5CR_dimer"/>
    <property type="match status" value="1"/>
</dbReference>
<comment type="similarity">
    <text evidence="1 4">Belongs to the pyrroline-5-carboxylate reductase family.</text>
</comment>
<sequence length="275" mass="28395">MDKSTDKLGASQVIFVGCGRMGSALAEGVVNSGRVKGERVVCLDADAAKASALAKKIGAQTQLLEGFEGARIWIIGVKPNDVASVIRSYASQFESNDTVVSIAAGLRLGYLRNLLPPGVGLVRAMPNTPALVQRGVTGIMADDKEDLTPIRALFEGVGHVVELKAESEFDALTGLSGSGPAYIFTAIEALADGGVLMGLSREVARQLAVHTVAGAAAMVEADPSVHSAELKDRVASPGGTTITALASLEANGFRHALIEAVRSAALQSRAMSGEE</sequence>
<dbReference type="Gene3D" id="1.10.3730.10">
    <property type="entry name" value="ProC C-terminal domain-like"/>
    <property type="match status" value="1"/>
</dbReference>
<reference evidence="8 9" key="1">
    <citation type="submission" date="2018-06" db="EMBL/GenBank/DDBJ databases">
        <title>Lujinxingia sediminis gen. nov. sp. nov., a new facultative anaerobic member of the class Deltaproteobacteria, and proposal of Lujinxingaceae fam. nov.</title>
        <authorList>
            <person name="Guo L.-Y."/>
            <person name="Li C.-M."/>
            <person name="Wang S."/>
            <person name="Du Z.-J."/>
        </authorList>
    </citation>
    <scope>NUCLEOTIDE SEQUENCE [LARGE SCALE GENOMIC DNA]</scope>
    <source>
        <strain evidence="8 9">FA350</strain>
    </source>
</reference>
<comment type="catalytic activity">
    <reaction evidence="4">
        <text>L-proline + NAD(+) = (S)-1-pyrroline-5-carboxylate + NADH + 2 H(+)</text>
        <dbReference type="Rhea" id="RHEA:14105"/>
        <dbReference type="ChEBI" id="CHEBI:15378"/>
        <dbReference type="ChEBI" id="CHEBI:17388"/>
        <dbReference type="ChEBI" id="CHEBI:57540"/>
        <dbReference type="ChEBI" id="CHEBI:57945"/>
        <dbReference type="ChEBI" id="CHEBI:60039"/>
        <dbReference type="EC" id="1.5.1.2"/>
    </reaction>
</comment>
<evidence type="ECO:0000256" key="2">
    <source>
        <dbReference type="ARBA" id="ARBA00022857"/>
    </source>
</evidence>
<dbReference type="PANTHER" id="PTHR11645">
    <property type="entry name" value="PYRROLINE-5-CARBOXYLATE REDUCTASE"/>
    <property type="match status" value="1"/>
</dbReference>
<comment type="function">
    <text evidence="4">Catalyzes the reduction of 1-pyrroline-5-carboxylate (PCA) to L-proline.</text>
</comment>
<keyword evidence="3 4" id="KW-0560">Oxidoreductase</keyword>
<organism evidence="8 9">
    <name type="scientific">Bradymonas sediminis</name>
    <dbReference type="NCBI Taxonomy" id="1548548"/>
    <lineage>
        <taxon>Bacteria</taxon>
        <taxon>Deltaproteobacteria</taxon>
        <taxon>Bradymonadales</taxon>
        <taxon>Bradymonadaceae</taxon>
        <taxon>Bradymonas</taxon>
    </lineage>
</organism>
<evidence type="ECO:0000256" key="4">
    <source>
        <dbReference type="HAMAP-Rule" id="MF_01925"/>
    </source>
</evidence>
<protein>
    <recommendedName>
        <fullName evidence="4 5">Pyrroline-5-carboxylate reductase</fullName>
        <shortName evidence="4">P5C reductase</shortName>
        <shortName evidence="4">P5CR</shortName>
        <ecNumber evidence="4 5">1.5.1.2</ecNumber>
    </recommendedName>
    <alternativeName>
        <fullName evidence="4">PCA reductase</fullName>
    </alternativeName>
</protein>
<dbReference type="SUPFAM" id="SSF48179">
    <property type="entry name" value="6-phosphogluconate dehydrogenase C-terminal domain-like"/>
    <property type="match status" value="1"/>
</dbReference>
<dbReference type="Proteomes" id="UP000249799">
    <property type="component" value="Chromosome"/>
</dbReference>
<dbReference type="FunFam" id="1.10.3730.10:FF:000001">
    <property type="entry name" value="Pyrroline-5-carboxylate reductase"/>
    <property type="match status" value="1"/>
</dbReference>